<dbReference type="AlphaFoldDB" id="A0A0B7BJC2"/>
<feature type="non-terminal residue" evidence="2">
    <location>
        <position position="72"/>
    </location>
</feature>
<gene>
    <name evidence="2" type="primary">ORF195337</name>
</gene>
<dbReference type="InterPro" id="IPR000477">
    <property type="entry name" value="RT_dom"/>
</dbReference>
<dbReference type="Pfam" id="PF00078">
    <property type="entry name" value="RVT_1"/>
    <property type="match status" value="1"/>
</dbReference>
<protein>
    <recommendedName>
        <fullName evidence="1">Reverse transcriptase domain-containing protein</fullName>
    </recommendedName>
</protein>
<evidence type="ECO:0000259" key="1">
    <source>
        <dbReference type="Pfam" id="PF00078"/>
    </source>
</evidence>
<evidence type="ECO:0000313" key="2">
    <source>
        <dbReference type="EMBL" id="CEK93439.1"/>
    </source>
</evidence>
<dbReference type="EMBL" id="HACG01046574">
    <property type="protein sequence ID" value="CEK93439.1"/>
    <property type="molecule type" value="Transcribed_RNA"/>
</dbReference>
<feature type="non-terminal residue" evidence="2">
    <location>
        <position position="1"/>
    </location>
</feature>
<proteinExistence type="predicted"/>
<reference evidence="2" key="1">
    <citation type="submission" date="2014-12" db="EMBL/GenBank/DDBJ databases">
        <title>Insight into the proteome of Arion vulgaris.</title>
        <authorList>
            <person name="Aradska J."/>
            <person name="Bulat T."/>
            <person name="Smidak R."/>
            <person name="Sarate P."/>
            <person name="Gangsoo J."/>
            <person name="Sialana F."/>
            <person name="Bilban M."/>
            <person name="Lubec G."/>
        </authorList>
    </citation>
    <scope>NUCLEOTIDE SEQUENCE</scope>
    <source>
        <tissue evidence="2">Skin</tissue>
    </source>
</reference>
<organism evidence="2">
    <name type="scientific">Arion vulgaris</name>
    <dbReference type="NCBI Taxonomy" id="1028688"/>
    <lineage>
        <taxon>Eukaryota</taxon>
        <taxon>Metazoa</taxon>
        <taxon>Spiralia</taxon>
        <taxon>Lophotrochozoa</taxon>
        <taxon>Mollusca</taxon>
        <taxon>Gastropoda</taxon>
        <taxon>Heterobranchia</taxon>
        <taxon>Euthyneura</taxon>
        <taxon>Panpulmonata</taxon>
        <taxon>Eupulmonata</taxon>
        <taxon>Stylommatophora</taxon>
        <taxon>Helicina</taxon>
        <taxon>Arionoidea</taxon>
        <taxon>Arionidae</taxon>
        <taxon>Arion</taxon>
    </lineage>
</organism>
<name>A0A0B7BJC2_9EUPU</name>
<sequence>LLFITYMNNISRETGIEKENNISELLFADDQVLIAENEESLQNHLSLVNIKGEEYNMKINIIKTETMAISRQ</sequence>
<accession>A0A0B7BJC2</accession>
<feature type="domain" description="Reverse transcriptase" evidence="1">
    <location>
        <begin position="1"/>
        <end position="67"/>
    </location>
</feature>